<feature type="domain" description="Hydantoinase/oxoprolinase N-terminal" evidence="2">
    <location>
        <begin position="3"/>
        <end position="74"/>
    </location>
</feature>
<dbReference type="EMBL" id="CP011564">
    <property type="protein sequence ID" value="ALG82176.1"/>
    <property type="molecule type" value="Genomic_DNA"/>
</dbReference>
<dbReference type="GO" id="GO:0005829">
    <property type="term" value="C:cytosol"/>
    <property type="evidence" value="ECO:0007669"/>
    <property type="project" value="TreeGrafter"/>
</dbReference>
<dbReference type="KEGG" id="hsf:HLASA_1283"/>
<reference evidence="3 6" key="1">
    <citation type="journal article" date="2015" name="ISME J.">
        <title>Elemental sulfur and acetate can support life of a novel strictly anaerobic haloarchaeon.</title>
        <authorList>
            <person name="Sorokin D.Y."/>
            <person name="Kublanov I.V."/>
            <person name="Gavrilov S.N."/>
            <person name="Rojo D."/>
            <person name="Roman P."/>
            <person name="Golyshin P.N."/>
            <person name="Slepak V.Z."/>
            <person name="Smedile F."/>
            <person name="Ferrer M."/>
            <person name="Messina E."/>
            <person name="La Cono V."/>
            <person name="Yakimov M.M."/>
        </authorList>
    </citation>
    <scope>NUCLEOTIDE SEQUENCE [LARGE SCALE GENOMIC DNA]</scope>
    <source>
        <strain evidence="3 6">HSR2</strain>
    </source>
</reference>
<dbReference type="Gene3D" id="3.30.420.40">
    <property type="match status" value="1"/>
</dbReference>
<dbReference type="GeneID" id="26010629"/>
<dbReference type="AlphaFoldDB" id="A0A0F7P9G8"/>
<evidence type="ECO:0000313" key="4">
    <source>
        <dbReference type="EMBL" id="ALG82176.1"/>
    </source>
</evidence>
<organism evidence="3 6">
    <name type="scientific">Halanaeroarchaeum sulfurireducens</name>
    <dbReference type="NCBI Taxonomy" id="1604004"/>
    <lineage>
        <taxon>Archaea</taxon>
        <taxon>Methanobacteriati</taxon>
        <taxon>Methanobacteriota</taxon>
        <taxon>Stenosarchaea group</taxon>
        <taxon>Halobacteria</taxon>
        <taxon>Halobacteriales</taxon>
        <taxon>Halobacteriaceae</taxon>
        <taxon>Halanaeroarchaeum</taxon>
    </lineage>
</organism>
<dbReference type="Pfam" id="PF01968">
    <property type="entry name" value="Hydantoinase_A"/>
    <property type="match status" value="1"/>
</dbReference>
<dbReference type="InterPro" id="IPR002821">
    <property type="entry name" value="Hydantoinase_A"/>
</dbReference>
<protein>
    <submittedName>
        <fullName evidence="3">Hydantoinase/oxoprolinase</fullName>
    </submittedName>
</protein>
<dbReference type="EMBL" id="CP008874">
    <property type="protein sequence ID" value="AKH97781.1"/>
    <property type="molecule type" value="Genomic_DNA"/>
</dbReference>
<dbReference type="Proteomes" id="UP000060390">
    <property type="component" value="Chromosome"/>
</dbReference>
<accession>A0A0F7P9G8</accession>
<dbReference type="InterPro" id="IPR045079">
    <property type="entry name" value="Oxoprolinase-like"/>
</dbReference>
<dbReference type="GO" id="GO:0006749">
    <property type="term" value="P:glutathione metabolic process"/>
    <property type="evidence" value="ECO:0007669"/>
    <property type="project" value="TreeGrafter"/>
</dbReference>
<evidence type="ECO:0000313" key="3">
    <source>
        <dbReference type="EMBL" id="AKH97781.1"/>
    </source>
</evidence>
<dbReference type="HOGENOM" id="CLU_014140_2_0_2"/>
<dbReference type="InterPro" id="IPR008040">
    <property type="entry name" value="Hydant_A_N"/>
</dbReference>
<dbReference type="GO" id="GO:0017168">
    <property type="term" value="F:5-oxoprolinase (ATP-hydrolyzing) activity"/>
    <property type="evidence" value="ECO:0007669"/>
    <property type="project" value="TreeGrafter"/>
</dbReference>
<evidence type="ECO:0000313" key="6">
    <source>
        <dbReference type="Proteomes" id="UP000069906"/>
    </source>
</evidence>
<reference evidence="4 5" key="3">
    <citation type="journal article" date="2016" name="Stand. Genomic Sci.">
        <title>Complete genome sequence of 'Halanaeroarchaeum sulfurireducens' M27-SA2, a sulfur-reducing and acetate-oxidizing haloarchaeon from the deep-sea hypersaline anoxic lake Medee.</title>
        <authorList>
            <person name="Messina E."/>
            <person name="Sorokin D.Y."/>
            <person name="Kublanov I.V."/>
            <person name="Toshchakov S."/>
            <person name="Lopatina A."/>
            <person name="Arcadi E."/>
            <person name="Smedile F."/>
            <person name="La Spada G."/>
            <person name="La Cono V."/>
            <person name="Yakimov M.M."/>
        </authorList>
    </citation>
    <scope>NUCLEOTIDE SEQUENCE [LARGE SCALE GENOMIC DNA]</scope>
    <source>
        <strain evidence="4 5">M27-SA2</strain>
    </source>
</reference>
<feature type="domain" description="Hydantoinase A/oxoprolinase" evidence="1">
    <location>
        <begin position="165"/>
        <end position="424"/>
    </location>
</feature>
<name>A0A0F7P9G8_9EURY</name>
<evidence type="ECO:0000259" key="2">
    <source>
        <dbReference type="Pfam" id="PF05378"/>
    </source>
</evidence>
<keyword evidence="6" id="KW-1185">Reference proteome</keyword>
<proteinExistence type="predicted"/>
<dbReference type="SUPFAM" id="SSF53067">
    <property type="entry name" value="Actin-like ATPase domain"/>
    <property type="match status" value="1"/>
</dbReference>
<gene>
    <name evidence="4" type="ORF">HLASA_1283</name>
    <name evidence="3" type="ORF">HLASF_1295</name>
</gene>
<dbReference type="Proteomes" id="UP000069906">
    <property type="component" value="Chromosome"/>
</dbReference>
<reference evidence="5" key="2">
    <citation type="submission" date="2015-05" db="EMBL/GenBank/DDBJ databases">
        <title>Complete genome sequence of Halanaeroarchaeum sulfurireducens type strain M27-SA2, a sulfate-reducer haloarchaeon from marine anoxic lake Medee.</title>
        <authorList>
            <person name="Messina E."/>
            <person name="Kublanov I.V."/>
            <person name="Toshchakov S."/>
            <person name="Arcadi E."/>
            <person name="La Spada G."/>
            <person name="La Cono V."/>
            <person name="Yakimov M.M."/>
        </authorList>
    </citation>
    <scope>NUCLEOTIDE SEQUENCE [LARGE SCALE GENOMIC DNA]</scope>
    <source>
        <strain evidence="5">M27-SA2</strain>
    </source>
</reference>
<evidence type="ECO:0000313" key="5">
    <source>
        <dbReference type="Proteomes" id="UP000060390"/>
    </source>
</evidence>
<evidence type="ECO:0000259" key="1">
    <source>
        <dbReference type="Pfam" id="PF01968"/>
    </source>
</evidence>
<dbReference type="PANTHER" id="PTHR11365">
    <property type="entry name" value="5-OXOPROLINASE RELATED"/>
    <property type="match status" value="1"/>
</dbReference>
<dbReference type="Pfam" id="PF05378">
    <property type="entry name" value="Hydant_A_N"/>
    <property type="match status" value="1"/>
</dbReference>
<dbReference type="InterPro" id="IPR043129">
    <property type="entry name" value="ATPase_NBD"/>
</dbReference>
<dbReference type="STRING" id="1604004.HLASA_1283"/>
<dbReference type="RefSeq" id="WP_050048499.1">
    <property type="nucleotide sequence ID" value="NZ_CP008874.1"/>
</dbReference>
<dbReference type="KEGG" id="hsu:HLASF_1295"/>
<sequence>MIIGIDTGGTNVDAALVHEGEVVKTAKVPNEDFHDSIEAVLCTLLEDRDAGSIDRVVVATTLVVNAAVQSRLPACSNVLIPGPGLSPERAFYGEENLVTEGSVDPRGRVTGQASFDGSVSESVVAVTAKFSARNPELERAVRESVDADHVALGSESGARLTFPERAATTVANAKAKPVFIDFRRDIEEAVDAAAIDAPVYYLKGDGAMLAAASMTETPAHTLRGGSAASALGLRALSAATDAVSVDVGGTTTDVTRIVDGYPEVAGDVAEGEIEPGYDGVVSESLSVGGDTYVVCGDDGPELADERIGNAVAFGGEKPTVTDALHVLDVFTEGDRAAATEALGRLGDDAPEEIARQVLEAYLDRVRSTVDELSTPSTSTLVAGGVLAPYLAERFIEGIDIDSVIVPEHADVAGAVGCGVARVSVETAVHADSGRGVMTVTAIGPESVESIQTGRRFSADQAREIAIDRAREAAEAAGGDPTDEVEVRSLDRFDVVEGGAVSGQIFDATARIVPGIEFDFAEGSS</sequence>
<dbReference type="OrthoDB" id="8261at2157"/>
<dbReference type="PANTHER" id="PTHR11365:SF2">
    <property type="entry name" value="5-OXOPROLINASE"/>
    <property type="match status" value="1"/>
</dbReference>